<protein>
    <submittedName>
        <fullName evidence="1">Uncharacterized protein</fullName>
    </submittedName>
</protein>
<accession>A0A4U5WWT5</accession>
<evidence type="ECO:0000313" key="2">
    <source>
        <dbReference type="Proteomes" id="UP000308632"/>
    </source>
</evidence>
<sequence>MSKKHNVNSVSAAWERVNLPPETTNAEFSACCVKSETGDSPIDAFYGNLSDVLRLGLPDALAKNDTLGRLLALGIVTGTESYFRSIFLGLINTCPLVREKVADQLIALGAVDYYGPSKLGMGLFEGVSFASESEIKKRSGSLLGFSWQPHSSLAIALNNFDVVCHIRHASVHSHGVLSRGNAKALGLRSREETTQIVLDFAHLQKIALICTSAVREFNLMLYKATVEKWVQNRILVGAWSADKVLMRSAFDLFRSRVDGTSPRDAYRSYLALQPLIRQRWSHGNARR</sequence>
<dbReference type="Proteomes" id="UP000308632">
    <property type="component" value="Unassembled WGS sequence"/>
</dbReference>
<evidence type="ECO:0000313" key="1">
    <source>
        <dbReference type="EMBL" id="TKT06071.1"/>
    </source>
</evidence>
<dbReference type="RefSeq" id="WP_137303595.1">
    <property type="nucleotide sequence ID" value="NZ_BMVD01000006.1"/>
</dbReference>
<dbReference type="AlphaFoldDB" id="A0A4U5WWT5"/>
<comment type="caution">
    <text evidence="1">The sequence shown here is derived from an EMBL/GenBank/DDBJ whole genome shotgun (WGS) entry which is preliminary data.</text>
</comment>
<name>A0A4U5WWT5_STRGB</name>
<proteinExistence type="predicted"/>
<gene>
    <name evidence="1" type="ORF">E4U92_30145</name>
</gene>
<organism evidence="1 2">
    <name type="scientific">Streptomyces galbus</name>
    <dbReference type="NCBI Taxonomy" id="33898"/>
    <lineage>
        <taxon>Bacteria</taxon>
        <taxon>Bacillati</taxon>
        <taxon>Actinomycetota</taxon>
        <taxon>Actinomycetes</taxon>
        <taxon>Kitasatosporales</taxon>
        <taxon>Streptomycetaceae</taxon>
        <taxon>Streptomyces</taxon>
    </lineage>
</organism>
<reference evidence="1 2" key="1">
    <citation type="submission" date="2019-04" db="EMBL/GenBank/DDBJ databases">
        <title>Streptomyces lasaliensis sp.nov., an Actinomycete isolated from soil which produces the polyether antibiotic lasalocid.</title>
        <authorList>
            <person name="Erwin G."/>
            <person name="Haber C."/>
        </authorList>
    </citation>
    <scope>NUCLEOTIDE SEQUENCE [LARGE SCALE GENOMIC DNA]</scope>
    <source>
        <strain evidence="1 2">DSM 40089</strain>
    </source>
</reference>
<dbReference type="EMBL" id="SZPR01000027">
    <property type="protein sequence ID" value="TKT06071.1"/>
    <property type="molecule type" value="Genomic_DNA"/>
</dbReference>